<proteinExistence type="inferred from homology"/>
<evidence type="ECO:0000256" key="4">
    <source>
        <dbReference type="ARBA" id="ARBA00023125"/>
    </source>
</evidence>
<feature type="domain" description="RNA polymerase sigma-70" evidence="9">
    <location>
        <begin position="332"/>
        <end position="358"/>
    </location>
</feature>
<keyword evidence="11" id="KW-1185">Reference proteome</keyword>
<keyword evidence="4 6" id="KW-0238">DNA-binding</keyword>
<dbReference type="InterPro" id="IPR007630">
    <property type="entry name" value="RNA_pol_sigma70_r4"/>
</dbReference>
<evidence type="ECO:0000256" key="1">
    <source>
        <dbReference type="ARBA" id="ARBA00007788"/>
    </source>
</evidence>
<evidence type="ECO:0000256" key="6">
    <source>
        <dbReference type="RuleBase" id="RU362124"/>
    </source>
</evidence>
<dbReference type="PROSITE" id="PS00715">
    <property type="entry name" value="SIGMA70_1"/>
    <property type="match status" value="1"/>
</dbReference>
<keyword evidence="5 6" id="KW-0804">Transcription</keyword>
<evidence type="ECO:0000256" key="2">
    <source>
        <dbReference type="ARBA" id="ARBA00023015"/>
    </source>
</evidence>
<comment type="caution">
    <text evidence="10">The sequence shown here is derived from an EMBL/GenBank/DDBJ whole genome shotgun (WGS) entry which is preliminary data.</text>
</comment>
<dbReference type="InterPro" id="IPR014284">
    <property type="entry name" value="RNA_pol_sigma-70_dom"/>
</dbReference>
<evidence type="ECO:0000256" key="7">
    <source>
        <dbReference type="SAM" id="MobiDB-lite"/>
    </source>
</evidence>
<dbReference type="InterPro" id="IPR000943">
    <property type="entry name" value="RNA_pol_sigma70"/>
</dbReference>
<dbReference type="PRINTS" id="PR00046">
    <property type="entry name" value="SIGMA70FCT"/>
</dbReference>
<dbReference type="InterPro" id="IPR013325">
    <property type="entry name" value="RNA_pol_sigma_r2"/>
</dbReference>
<evidence type="ECO:0000259" key="9">
    <source>
        <dbReference type="PROSITE" id="PS00716"/>
    </source>
</evidence>
<dbReference type="InterPro" id="IPR050813">
    <property type="entry name" value="Sigma-70_Factor"/>
</dbReference>
<dbReference type="Pfam" id="PF04545">
    <property type="entry name" value="Sigma70_r4"/>
    <property type="match status" value="1"/>
</dbReference>
<feature type="region of interest" description="Disordered" evidence="7">
    <location>
        <begin position="1"/>
        <end position="59"/>
    </location>
</feature>
<organism evidence="10 11">
    <name type="scientific">Nannocystis radixulma</name>
    <dbReference type="NCBI Taxonomy" id="2995305"/>
    <lineage>
        <taxon>Bacteria</taxon>
        <taxon>Pseudomonadati</taxon>
        <taxon>Myxococcota</taxon>
        <taxon>Polyangia</taxon>
        <taxon>Nannocystales</taxon>
        <taxon>Nannocystaceae</taxon>
        <taxon>Nannocystis</taxon>
    </lineage>
</organism>
<dbReference type="Gene3D" id="1.10.601.10">
    <property type="entry name" value="RNA Polymerase Primary Sigma Factor"/>
    <property type="match status" value="1"/>
</dbReference>
<evidence type="ECO:0000256" key="5">
    <source>
        <dbReference type="ARBA" id="ARBA00023163"/>
    </source>
</evidence>
<evidence type="ECO:0000256" key="3">
    <source>
        <dbReference type="ARBA" id="ARBA00023082"/>
    </source>
</evidence>
<protein>
    <recommendedName>
        <fullName evidence="6">RNA polymerase sigma factor</fullName>
    </recommendedName>
</protein>
<reference evidence="10 11" key="1">
    <citation type="submission" date="2022-11" db="EMBL/GenBank/DDBJ databases">
        <title>Minimal conservation of predation-associated metabolite biosynthetic gene clusters underscores biosynthetic potential of Myxococcota including descriptions for ten novel species: Archangium lansinium sp. nov., Myxococcus landrumus sp. nov., Nannocystis bai.</title>
        <authorList>
            <person name="Ahearne A."/>
            <person name="Stevens C."/>
            <person name="Dowd S."/>
        </authorList>
    </citation>
    <scope>NUCLEOTIDE SEQUENCE [LARGE SCALE GENOMIC DNA]</scope>
    <source>
        <strain evidence="10 11">NCELM</strain>
    </source>
</reference>
<sequence length="378" mass="42407">MSQPKRSSSEKSSRKAPAVVDVEAPGDAALPVKATPVAPEPEQDEEEEADEEAEVLGETEPATDAELDLIEAEIGTTPPGTPTAAPVTALVRRDPMGQYMAEVRRHPLLTREEEHALAVRWVEQGDAEAAKQLVTSNLRLVVKIAHEYKRAYQNLLDLVQEGNVGLIQAVKKFDPYRGVKLSTYSGWWIRAYILKFILNNWRLVKIGTTQNQRKLFFNLRKQVDRLKQAGVDPTPERIAAALDVSEAEVIEMDRRLSAPDMSLDAPLSSGDEDDGRTRMDIIEDSSDDPEVEVESTEFKDILHAKLRRFGATLSGRELEIFRDRIVADEPITLQELGDRWGVSRERARQLEKRMVLRLREFLQAELGDAVQIALGHDT</sequence>
<dbReference type="PROSITE" id="PS00716">
    <property type="entry name" value="SIGMA70_2"/>
    <property type="match status" value="1"/>
</dbReference>
<dbReference type="EMBL" id="JAQNDN010000005">
    <property type="protein sequence ID" value="MDC0668912.1"/>
    <property type="molecule type" value="Genomic_DNA"/>
</dbReference>
<dbReference type="SUPFAM" id="SSF88659">
    <property type="entry name" value="Sigma3 and sigma4 domains of RNA polymerase sigma factors"/>
    <property type="match status" value="2"/>
</dbReference>
<keyword evidence="2 6" id="KW-0805">Transcription regulation</keyword>
<evidence type="ECO:0000313" key="11">
    <source>
        <dbReference type="Proteomes" id="UP001217838"/>
    </source>
</evidence>
<dbReference type="InterPro" id="IPR009042">
    <property type="entry name" value="RNA_pol_sigma70_r1_2"/>
</dbReference>
<dbReference type="Gene3D" id="1.10.10.10">
    <property type="entry name" value="Winged helix-like DNA-binding domain superfamily/Winged helix DNA-binding domain"/>
    <property type="match status" value="2"/>
</dbReference>
<gene>
    <name evidence="10" type="ORF">POL58_14255</name>
</gene>
<evidence type="ECO:0000259" key="8">
    <source>
        <dbReference type="PROSITE" id="PS00715"/>
    </source>
</evidence>
<dbReference type="InterPro" id="IPR036388">
    <property type="entry name" value="WH-like_DNA-bd_sf"/>
</dbReference>
<dbReference type="InterPro" id="IPR013324">
    <property type="entry name" value="RNA_pol_sigma_r3/r4-like"/>
</dbReference>
<accession>A0ABT5B483</accession>
<keyword evidence="10" id="KW-0808">Transferase</keyword>
<dbReference type="PANTHER" id="PTHR30376">
    <property type="entry name" value="SIGMA FACTOR RPOH HEAT SHOCK RELATED"/>
    <property type="match status" value="1"/>
</dbReference>
<name>A0ABT5B483_9BACT</name>
<dbReference type="NCBIfam" id="TIGR02937">
    <property type="entry name" value="sigma70-ECF"/>
    <property type="match status" value="1"/>
</dbReference>
<keyword evidence="10" id="KW-0548">Nucleotidyltransferase</keyword>
<dbReference type="Pfam" id="PF00140">
    <property type="entry name" value="Sigma70_r1_2"/>
    <property type="match status" value="1"/>
</dbReference>
<dbReference type="SUPFAM" id="SSF88946">
    <property type="entry name" value="Sigma2 domain of RNA polymerase sigma factors"/>
    <property type="match status" value="1"/>
</dbReference>
<keyword evidence="3 6" id="KW-0731">Sigma factor</keyword>
<comment type="similarity">
    <text evidence="1 6">Belongs to the sigma-70 factor family.</text>
</comment>
<dbReference type="RefSeq" id="WP_271998483.1">
    <property type="nucleotide sequence ID" value="NZ_JAQNDN010000005.1"/>
</dbReference>
<comment type="function">
    <text evidence="6">Sigma factors are initiation factors that promote the attachment of RNA polymerase to specific initiation sites and are then released.</text>
</comment>
<dbReference type="Proteomes" id="UP001217838">
    <property type="component" value="Unassembled WGS sequence"/>
</dbReference>
<dbReference type="PANTHER" id="PTHR30376:SF3">
    <property type="entry name" value="RNA POLYMERASE SIGMA FACTOR RPOH"/>
    <property type="match status" value="1"/>
</dbReference>
<feature type="domain" description="RNA polymerase sigma-70" evidence="8">
    <location>
        <begin position="157"/>
        <end position="170"/>
    </location>
</feature>
<dbReference type="Pfam" id="PF04542">
    <property type="entry name" value="Sigma70_r2"/>
    <property type="match status" value="1"/>
</dbReference>
<evidence type="ECO:0000313" key="10">
    <source>
        <dbReference type="EMBL" id="MDC0668912.1"/>
    </source>
</evidence>
<dbReference type="GO" id="GO:0003899">
    <property type="term" value="F:DNA-directed RNA polymerase activity"/>
    <property type="evidence" value="ECO:0007669"/>
    <property type="project" value="UniProtKB-EC"/>
</dbReference>
<feature type="compositionally biased region" description="Acidic residues" evidence="7">
    <location>
        <begin position="41"/>
        <end position="59"/>
    </location>
</feature>
<dbReference type="InterPro" id="IPR007627">
    <property type="entry name" value="RNA_pol_sigma70_r2"/>
</dbReference>
<dbReference type="NCBIfam" id="NF005143">
    <property type="entry name" value="PRK06596.1"/>
    <property type="match status" value="1"/>
</dbReference>